<sequence length="80" mass="8704">MAATWAPNAPPESEWSGEKQTETLSCCSGCKLKGQCTKHIQCISGCFARPAPLFKLLRNFNLNGMPVKLCDDIVQSCDAI</sequence>
<protein>
    <submittedName>
        <fullName evidence="1">Uncharacterized protein</fullName>
    </submittedName>
</protein>
<dbReference type="Proteomes" id="UP000314294">
    <property type="component" value="Unassembled WGS sequence"/>
</dbReference>
<gene>
    <name evidence="1" type="ORF">EYF80_018811</name>
</gene>
<reference evidence="1 2" key="1">
    <citation type="submission" date="2019-03" db="EMBL/GenBank/DDBJ databases">
        <title>First draft genome of Liparis tanakae, snailfish: a comprehensive survey of snailfish specific genes.</title>
        <authorList>
            <person name="Kim W."/>
            <person name="Song I."/>
            <person name="Jeong J.-H."/>
            <person name="Kim D."/>
            <person name="Kim S."/>
            <person name="Ryu S."/>
            <person name="Song J.Y."/>
            <person name="Lee S.K."/>
        </authorList>
    </citation>
    <scope>NUCLEOTIDE SEQUENCE [LARGE SCALE GENOMIC DNA]</scope>
    <source>
        <tissue evidence="1">Muscle</tissue>
    </source>
</reference>
<name>A0A4Z2I079_9TELE</name>
<dbReference type="AlphaFoldDB" id="A0A4Z2I079"/>
<proteinExistence type="predicted"/>
<dbReference type="EMBL" id="SRLO01000156">
    <property type="protein sequence ID" value="TNN70995.1"/>
    <property type="molecule type" value="Genomic_DNA"/>
</dbReference>
<evidence type="ECO:0000313" key="2">
    <source>
        <dbReference type="Proteomes" id="UP000314294"/>
    </source>
</evidence>
<comment type="caution">
    <text evidence="1">The sequence shown here is derived from an EMBL/GenBank/DDBJ whole genome shotgun (WGS) entry which is preliminary data.</text>
</comment>
<accession>A0A4Z2I079</accession>
<keyword evidence="2" id="KW-1185">Reference proteome</keyword>
<organism evidence="1 2">
    <name type="scientific">Liparis tanakae</name>
    <name type="common">Tanaka's snailfish</name>
    <dbReference type="NCBI Taxonomy" id="230148"/>
    <lineage>
        <taxon>Eukaryota</taxon>
        <taxon>Metazoa</taxon>
        <taxon>Chordata</taxon>
        <taxon>Craniata</taxon>
        <taxon>Vertebrata</taxon>
        <taxon>Euteleostomi</taxon>
        <taxon>Actinopterygii</taxon>
        <taxon>Neopterygii</taxon>
        <taxon>Teleostei</taxon>
        <taxon>Neoteleostei</taxon>
        <taxon>Acanthomorphata</taxon>
        <taxon>Eupercaria</taxon>
        <taxon>Perciformes</taxon>
        <taxon>Cottioidei</taxon>
        <taxon>Cottales</taxon>
        <taxon>Liparidae</taxon>
        <taxon>Liparis</taxon>
    </lineage>
</organism>
<evidence type="ECO:0000313" key="1">
    <source>
        <dbReference type="EMBL" id="TNN70995.1"/>
    </source>
</evidence>